<dbReference type="STRING" id="27349.A0A0L6U984"/>
<evidence type="ECO:0000313" key="2">
    <source>
        <dbReference type="Proteomes" id="UP000037035"/>
    </source>
</evidence>
<evidence type="ECO:0000313" key="1">
    <source>
        <dbReference type="EMBL" id="KNZ45123.1"/>
    </source>
</evidence>
<dbReference type="Proteomes" id="UP000037035">
    <property type="component" value="Unassembled WGS sequence"/>
</dbReference>
<protein>
    <submittedName>
        <fullName evidence="1">Uncharacterized protein</fullName>
    </submittedName>
</protein>
<comment type="caution">
    <text evidence="1">The sequence shown here is derived from an EMBL/GenBank/DDBJ whole genome shotgun (WGS) entry which is preliminary data.</text>
</comment>
<dbReference type="VEuPathDB" id="FungiDB:VP01_8472g1"/>
<reference evidence="1 2" key="1">
    <citation type="submission" date="2015-08" db="EMBL/GenBank/DDBJ databases">
        <title>Next Generation Sequencing and Analysis of the Genome of Puccinia sorghi L Schw, the Causal Agent of Maize Common Rust.</title>
        <authorList>
            <person name="Rochi L."/>
            <person name="Burguener G."/>
            <person name="Darino M."/>
            <person name="Turjanski A."/>
            <person name="Kreff E."/>
            <person name="Dieguez M.J."/>
            <person name="Sacco F."/>
        </authorList>
    </citation>
    <scope>NUCLEOTIDE SEQUENCE [LARGE SCALE GENOMIC DNA]</scope>
    <source>
        <strain evidence="1 2">RO10H11247</strain>
    </source>
</reference>
<dbReference type="OrthoDB" id="10458683at2759"/>
<sequence>SPSTLSLIVESRPCKKRTATTEPPRFTLIQSESSHNAWLKEIQKYCKRSHQYQLLFRSQLANPFLFFQSRGELSGDIEYPLVLMLLKIQKPAKHHLSRWANCIASSIQLTAQEFSFKPPSLGNLTNNNLGSHLLILEYLSSCKTTSGSKKEEGKVRNDMTLKPLYHLHDMIIDLFITYLIIRRYAAADVEPETNSAQSQALVTQKKELDKHCSRHNYTPFCLYLVAGVRGLMLASTNRQFALGATAMDFITAVERIFKKNLPQCKGLETVWKKL</sequence>
<organism evidence="1 2">
    <name type="scientific">Puccinia sorghi</name>
    <dbReference type="NCBI Taxonomy" id="27349"/>
    <lineage>
        <taxon>Eukaryota</taxon>
        <taxon>Fungi</taxon>
        <taxon>Dikarya</taxon>
        <taxon>Basidiomycota</taxon>
        <taxon>Pucciniomycotina</taxon>
        <taxon>Pucciniomycetes</taxon>
        <taxon>Pucciniales</taxon>
        <taxon>Pucciniaceae</taxon>
        <taxon>Puccinia</taxon>
    </lineage>
</organism>
<feature type="non-terminal residue" evidence="1">
    <location>
        <position position="1"/>
    </location>
</feature>
<gene>
    <name evidence="1" type="ORF">VP01_8472g1</name>
</gene>
<dbReference type="EMBL" id="LAVV01014018">
    <property type="protein sequence ID" value="KNZ45123.1"/>
    <property type="molecule type" value="Genomic_DNA"/>
</dbReference>
<feature type="non-terminal residue" evidence="1">
    <location>
        <position position="274"/>
    </location>
</feature>
<dbReference type="AlphaFoldDB" id="A0A0L6U984"/>
<keyword evidence="2" id="KW-1185">Reference proteome</keyword>
<proteinExistence type="predicted"/>
<accession>A0A0L6U984</accession>
<name>A0A0L6U984_9BASI</name>